<gene>
    <name evidence="4" type="ORF">LA20249_07175</name>
</gene>
<reference evidence="4 5" key="1">
    <citation type="submission" date="2016-12" db="EMBL/GenBank/DDBJ databases">
        <title>The whole genome sequencing and assembly of Lactobacillus alimentarius DSM 20249T strain.</title>
        <authorList>
            <person name="Lee Y.-J."/>
            <person name="Yi H."/>
            <person name="Bahn Y.-S."/>
            <person name="Kim J.F."/>
            <person name="Lee D.-W."/>
        </authorList>
    </citation>
    <scope>NUCLEOTIDE SEQUENCE [LARGE SCALE GENOMIC DNA]</scope>
    <source>
        <strain evidence="4 5">DSM 20249</strain>
    </source>
</reference>
<dbReference type="PROSITE" id="PS50893">
    <property type="entry name" value="ABC_TRANSPORTER_2"/>
    <property type="match status" value="1"/>
</dbReference>
<dbReference type="InterPro" id="IPR039421">
    <property type="entry name" value="Type_1_exporter"/>
</dbReference>
<accession>A0A2K9HHE8</accession>
<organism evidence="4 5">
    <name type="scientific">Companilactobacillus alimentarius DSM 20249</name>
    <dbReference type="NCBI Taxonomy" id="1423720"/>
    <lineage>
        <taxon>Bacteria</taxon>
        <taxon>Bacillati</taxon>
        <taxon>Bacillota</taxon>
        <taxon>Bacilli</taxon>
        <taxon>Lactobacillales</taxon>
        <taxon>Lactobacillaceae</taxon>
        <taxon>Companilactobacillus</taxon>
    </lineage>
</organism>
<evidence type="ECO:0000256" key="1">
    <source>
        <dbReference type="ARBA" id="ARBA00022741"/>
    </source>
</evidence>
<keyword evidence="5" id="KW-1185">Reference proteome</keyword>
<proteinExistence type="predicted"/>
<dbReference type="PROSITE" id="PS00211">
    <property type="entry name" value="ABC_TRANSPORTER_1"/>
    <property type="match status" value="1"/>
</dbReference>
<protein>
    <recommendedName>
        <fullName evidence="3">ABC transporter domain-containing protein</fullName>
    </recommendedName>
</protein>
<dbReference type="InterPro" id="IPR027417">
    <property type="entry name" value="P-loop_NTPase"/>
</dbReference>
<dbReference type="STRING" id="1423720.FC67_GL001249"/>
<evidence type="ECO:0000259" key="3">
    <source>
        <dbReference type="PROSITE" id="PS50893"/>
    </source>
</evidence>
<dbReference type="Gene3D" id="3.40.50.300">
    <property type="entry name" value="P-loop containing nucleotide triphosphate hydrolases"/>
    <property type="match status" value="1"/>
</dbReference>
<dbReference type="InterPro" id="IPR017871">
    <property type="entry name" value="ABC_transporter-like_CS"/>
</dbReference>
<sequence>MQPTVTNNTNFTGLDVDNLSYKIKDKTLFSNLELSVKPNEKVLLMAPSGWGKTTLLKLLLGKLRPDDGKIYIDQNNVTGDWQKAHDSFSYVNQKPFIFDDTLKFNITLGRKATDSVLEQVAGEAGLTNLIQEKGLNYQVGENGSNLSGGQIQRIEIARALLSNRPILLADEATSALDPTLSLEVHNTLLRNPQIAVIEVAHKISEQEKSMFDRIIQLDK</sequence>
<name>A0A2K9HHE8_9LACO</name>
<dbReference type="GO" id="GO:0034040">
    <property type="term" value="F:ATPase-coupled lipid transmembrane transporter activity"/>
    <property type="evidence" value="ECO:0007669"/>
    <property type="project" value="TreeGrafter"/>
</dbReference>
<evidence type="ECO:0000313" key="5">
    <source>
        <dbReference type="Proteomes" id="UP000234653"/>
    </source>
</evidence>
<dbReference type="KEGG" id="lali:LA20249_07175"/>
<evidence type="ECO:0000256" key="2">
    <source>
        <dbReference type="ARBA" id="ARBA00022840"/>
    </source>
</evidence>
<dbReference type="GO" id="GO:0016887">
    <property type="term" value="F:ATP hydrolysis activity"/>
    <property type="evidence" value="ECO:0007669"/>
    <property type="project" value="InterPro"/>
</dbReference>
<dbReference type="Pfam" id="PF00005">
    <property type="entry name" value="ABC_tran"/>
    <property type="match status" value="1"/>
</dbReference>
<dbReference type="AlphaFoldDB" id="A0A2K9HHE8"/>
<dbReference type="GO" id="GO:0005524">
    <property type="term" value="F:ATP binding"/>
    <property type="evidence" value="ECO:0007669"/>
    <property type="project" value="UniProtKB-KW"/>
</dbReference>
<dbReference type="PANTHER" id="PTHR24221">
    <property type="entry name" value="ATP-BINDING CASSETTE SUB-FAMILY B"/>
    <property type="match status" value="1"/>
</dbReference>
<dbReference type="EMBL" id="CP018867">
    <property type="protein sequence ID" value="AUI71970.1"/>
    <property type="molecule type" value="Genomic_DNA"/>
</dbReference>
<keyword evidence="2" id="KW-0067">ATP-binding</keyword>
<dbReference type="PANTHER" id="PTHR24221:SF654">
    <property type="entry name" value="ATP-BINDING CASSETTE SUB-FAMILY B MEMBER 6"/>
    <property type="match status" value="1"/>
</dbReference>
<dbReference type="InterPro" id="IPR003439">
    <property type="entry name" value="ABC_transporter-like_ATP-bd"/>
</dbReference>
<dbReference type="InterPro" id="IPR003593">
    <property type="entry name" value="AAA+_ATPase"/>
</dbReference>
<evidence type="ECO:0000313" key="4">
    <source>
        <dbReference type="EMBL" id="AUI71970.1"/>
    </source>
</evidence>
<feature type="domain" description="ABC transporter" evidence="3">
    <location>
        <begin position="14"/>
        <end position="219"/>
    </location>
</feature>
<dbReference type="Proteomes" id="UP000234653">
    <property type="component" value="Chromosome"/>
</dbReference>
<dbReference type="SUPFAM" id="SSF52540">
    <property type="entry name" value="P-loop containing nucleoside triphosphate hydrolases"/>
    <property type="match status" value="1"/>
</dbReference>
<dbReference type="SMART" id="SM00382">
    <property type="entry name" value="AAA"/>
    <property type="match status" value="1"/>
</dbReference>
<keyword evidence="1" id="KW-0547">Nucleotide-binding</keyword>